<accession>A0A081DES5</accession>
<dbReference type="AlphaFoldDB" id="A0A081DES5"/>
<sequence length="334" mass="38048">MTFNWGGGTTDKVTTAIVQFKSRTHAEQVVDELQFYINYIKEGEYYNTDAYKQTPFFIYADTSATQLYGKNLRIKVLDQERIELSTSFSSATAGGYDYANRVSKSVPVPQGEWKQEFQFGEKIDLPFLKIVVDKRGETIQTGEWLFNFGSYWGGTVNRYKGISISQEPKGSSILKLSLQGKNKQRLIDYINTSSVILERGELQRKNKFAVSTIKYIDSSLIAQEKALRKSEQELEDFKEKSQMLDAVSQNSDYNQQLTEYEIQKRGIQNKLNYYNSLKSYLQNKSDYTAIQAPSVVGIEEGSISGAVSRLVALSEERKRREFAMRADAPSIPTN</sequence>
<name>A0A081DES5_NONUL</name>
<dbReference type="PANTHER" id="PTHR32309:SF13">
    <property type="entry name" value="FERRIC ENTEROBACTIN TRANSPORT PROTEIN FEPE"/>
    <property type="match status" value="1"/>
</dbReference>
<evidence type="ECO:0000313" key="3">
    <source>
        <dbReference type="Proteomes" id="UP000028980"/>
    </source>
</evidence>
<dbReference type="EMBL" id="BBLG01000009">
    <property type="protein sequence ID" value="GAK77421.1"/>
    <property type="molecule type" value="Genomic_DNA"/>
</dbReference>
<dbReference type="GO" id="GO:0005886">
    <property type="term" value="C:plasma membrane"/>
    <property type="evidence" value="ECO:0007669"/>
    <property type="project" value="TreeGrafter"/>
</dbReference>
<keyword evidence="1" id="KW-0175">Coiled coil</keyword>
<keyword evidence="2" id="KW-0418">Kinase</keyword>
<organism evidence="2 3">
    <name type="scientific">Nonlabens ulvanivorans</name>
    <name type="common">Persicivirga ulvanivorans</name>
    <dbReference type="NCBI Taxonomy" id="906888"/>
    <lineage>
        <taxon>Bacteria</taxon>
        <taxon>Pseudomonadati</taxon>
        <taxon>Bacteroidota</taxon>
        <taxon>Flavobacteriia</taxon>
        <taxon>Flavobacteriales</taxon>
        <taxon>Flavobacteriaceae</taxon>
        <taxon>Nonlabens</taxon>
    </lineage>
</organism>
<reference evidence="2 3" key="1">
    <citation type="journal article" date="2014" name="Genome Announc.">
        <title>Draft Genome Sequences of Marine Flavobacterium Nonlabens Strains NR17, NR24, NR27, NR32, NR33, and Ara13.</title>
        <authorList>
            <person name="Nakanishi M."/>
            <person name="Meirelles P."/>
            <person name="Suzuki R."/>
            <person name="Takatani N."/>
            <person name="Mino S."/>
            <person name="Suda W."/>
            <person name="Oshima K."/>
            <person name="Hattori M."/>
            <person name="Ohkuma M."/>
            <person name="Hosokawa M."/>
            <person name="Miyashita K."/>
            <person name="Thompson F.L."/>
            <person name="Niwa A."/>
            <person name="Sawabe T."/>
            <person name="Sawabe T."/>
        </authorList>
    </citation>
    <scope>NUCLEOTIDE SEQUENCE [LARGE SCALE GENOMIC DNA]</scope>
    <source>
        <strain evidence="3">JCM19296</strain>
    </source>
</reference>
<dbReference type="Proteomes" id="UP000028980">
    <property type="component" value="Unassembled WGS sequence"/>
</dbReference>
<evidence type="ECO:0000313" key="2">
    <source>
        <dbReference type="EMBL" id="GAK77421.1"/>
    </source>
</evidence>
<dbReference type="PANTHER" id="PTHR32309">
    <property type="entry name" value="TYROSINE-PROTEIN KINASE"/>
    <property type="match status" value="1"/>
</dbReference>
<keyword evidence="2" id="KW-0808">Transferase</keyword>
<dbReference type="GO" id="GO:0004715">
    <property type="term" value="F:non-membrane spanning protein tyrosine kinase activity"/>
    <property type="evidence" value="ECO:0007669"/>
    <property type="project" value="UniProtKB-EC"/>
</dbReference>
<evidence type="ECO:0000256" key="1">
    <source>
        <dbReference type="SAM" id="Coils"/>
    </source>
</evidence>
<dbReference type="InterPro" id="IPR050445">
    <property type="entry name" value="Bact_polysacc_biosynth/exp"/>
</dbReference>
<protein>
    <submittedName>
        <fullName evidence="2">Tyrosine-protein kinase Wzc</fullName>
        <ecNumber evidence="2">2.7.10.2</ecNumber>
    </submittedName>
</protein>
<dbReference type="EC" id="2.7.10.2" evidence="2"/>
<feature type="coiled-coil region" evidence="1">
    <location>
        <begin position="220"/>
        <end position="270"/>
    </location>
</feature>
<proteinExistence type="predicted"/>
<gene>
    <name evidence="2" type="ORF">JCM19296_3029</name>
</gene>
<comment type="caution">
    <text evidence="2">The sequence shown here is derived from an EMBL/GenBank/DDBJ whole genome shotgun (WGS) entry which is preliminary data.</text>
</comment>